<evidence type="ECO:0000256" key="3">
    <source>
        <dbReference type="ARBA" id="ARBA00022519"/>
    </source>
</evidence>
<proteinExistence type="predicted"/>
<sequence length="281" mass="32049">MPIKLFNSIVFLLSKLSLKNVHRIGSYVGAIYFWASKKNYRLLEDNLHNSKIFSANDLPNASSKIKEELGKSILETFYLWASNETKALSLVKNVYGLDCLESMNRNGKGIIFLTPHLGCFEITAMFYGAQKPITIMYRKARKSWMNDLMIIGRKKGMVKLATPDMQGVKKILLALQKGEAVGILPDQVADKGQGEWAKFFGKPAYTMVLIKRLIEKTDANIVMAYGERLADSSGYNIHLEKINKKDIISTENLNKQIERFIKKNPTQYGWSYDRYKKTAKQ</sequence>
<organism evidence="7 8">
    <name type="scientific">Methylophilales bacterium HTCC2181</name>
    <dbReference type="NCBI Taxonomy" id="383631"/>
    <lineage>
        <taxon>Bacteria</taxon>
        <taxon>Pseudomonadati</taxon>
        <taxon>Pseudomonadota</taxon>
        <taxon>Betaproteobacteria</taxon>
        <taxon>Nitrosomonadales</taxon>
        <taxon>OM43 clade</taxon>
    </lineage>
</organism>
<keyword evidence="4 7" id="KW-0808">Transferase</keyword>
<evidence type="ECO:0000256" key="2">
    <source>
        <dbReference type="ARBA" id="ARBA00022475"/>
    </source>
</evidence>
<dbReference type="InterPro" id="IPR004960">
    <property type="entry name" value="LipA_acyltrans"/>
</dbReference>
<protein>
    <submittedName>
        <fullName evidence="7">Lipid A biosynthesis lauroyl acyltransferase</fullName>
    </submittedName>
</protein>
<dbReference type="OrthoDB" id="8524027at2"/>
<accession>A0P4L9</accession>
<dbReference type="PANTHER" id="PTHR30606">
    <property type="entry name" value="LIPID A BIOSYNTHESIS LAUROYL ACYLTRANSFERASE"/>
    <property type="match status" value="1"/>
</dbReference>
<dbReference type="Pfam" id="PF03279">
    <property type="entry name" value="Lip_A_acyltrans"/>
    <property type="match status" value="1"/>
</dbReference>
<comment type="subcellular location">
    <subcellularLocation>
        <location evidence="1">Cell inner membrane</location>
    </subcellularLocation>
</comment>
<keyword evidence="6 7" id="KW-0012">Acyltransferase</keyword>
<dbReference type="GO" id="GO:0016746">
    <property type="term" value="F:acyltransferase activity"/>
    <property type="evidence" value="ECO:0007669"/>
    <property type="project" value="UniProtKB-KW"/>
</dbReference>
<dbReference type="GO" id="GO:0009247">
    <property type="term" value="P:glycolipid biosynthetic process"/>
    <property type="evidence" value="ECO:0007669"/>
    <property type="project" value="UniProtKB-ARBA"/>
</dbReference>
<evidence type="ECO:0000313" key="7">
    <source>
        <dbReference type="EMBL" id="EAV46479.1"/>
    </source>
</evidence>
<evidence type="ECO:0000256" key="6">
    <source>
        <dbReference type="ARBA" id="ARBA00023315"/>
    </source>
</evidence>
<evidence type="ECO:0000256" key="4">
    <source>
        <dbReference type="ARBA" id="ARBA00022679"/>
    </source>
</evidence>
<reference evidence="7 8" key="1">
    <citation type="submission" date="2006-11" db="EMBL/GenBank/DDBJ databases">
        <authorList>
            <person name="Giovannoni S."/>
            <person name="Vergin K."/>
            <person name="Ferriera S."/>
            <person name="Johnson J."/>
            <person name="Kravitz S."/>
            <person name="Beeson K."/>
            <person name="Sutton G."/>
            <person name="Rogers Y.-H."/>
            <person name="Friedman R."/>
            <person name="Frazier M."/>
            <person name="Venter J.C."/>
        </authorList>
    </citation>
    <scope>NUCLEOTIDE SEQUENCE [LARGE SCALE GENOMIC DNA]</scope>
    <source>
        <strain evidence="7 8">HTCC2181</strain>
    </source>
</reference>
<dbReference type="AlphaFoldDB" id="A0P4L9"/>
<keyword evidence="8" id="KW-1185">Reference proteome</keyword>
<keyword evidence="2" id="KW-1003">Cell membrane</keyword>
<name>A0P4L9_9PROT</name>
<dbReference type="Proteomes" id="UP000054262">
    <property type="component" value="Unassembled WGS sequence"/>
</dbReference>
<evidence type="ECO:0000256" key="1">
    <source>
        <dbReference type="ARBA" id="ARBA00004533"/>
    </source>
</evidence>
<dbReference type="EMBL" id="AAUX01000001">
    <property type="protein sequence ID" value="EAV46479.1"/>
    <property type="molecule type" value="Genomic_DNA"/>
</dbReference>
<dbReference type="PIRSF" id="PIRSF026649">
    <property type="entry name" value="MsbB"/>
    <property type="match status" value="1"/>
</dbReference>
<comment type="caution">
    <text evidence="7">The sequence shown here is derived from an EMBL/GenBank/DDBJ whole genome shotgun (WGS) entry which is preliminary data.</text>
</comment>
<evidence type="ECO:0000256" key="5">
    <source>
        <dbReference type="ARBA" id="ARBA00023136"/>
    </source>
</evidence>
<dbReference type="GO" id="GO:0005886">
    <property type="term" value="C:plasma membrane"/>
    <property type="evidence" value="ECO:0007669"/>
    <property type="project" value="UniProtKB-SubCell"/>
</dbReference>
<gene>
    <name evidence="7" type="ORF">MB2181_00360</name>
</gene>
<evidence type="ECO:0000313" key="8">
    <source>
        <dbReference type="Proteomes" id="UP000054262"/>
    </source>
</evidence>
<keyword evidence="3" id="KW-0997">Cell inner membrane</keyword>
<dbReference type="CDD" id="cd07984">
    <property type="entry name" value="LPLAT_LABLAT-like"/>
    <property type="match status" value="1"/>
</dbReference>
<keyword evidence="5" id="KW-0472">Membrane</keyword>
<dbReference type="PANTHER" id="PTHR30606:SF10">
    <property type="entry name" value="PHOSPHATIDYLINOSITOL MANNOSIDE ACYLTRANSFERASE"/>
    <property type="match status" value="1"/>
</dbReference>